<accession>A0A9P1IWF6</accession>
<comment type="caution">
    <text evidence="2">The sequence shown here is derived from an EMBL/GenBank/DDBJ whole genome shotgun (WGS) entry which is preliminary data.</text>
</comment>
<feature type="transmembrane region" description="Helical" evidence="1">
    <location>
        <begin position="41"/>
        <end position="59"/>
    </location>
</feature>
<dbReference type="Pfam" id="PF10318">
    <property type="entry name" value="7TM_GPCR_Srh"/>
    <property type="match status" value="1"/>
</dbReference>
<evidence type="ECO:0008006" key="4">
    <source>
        <dbReference type="Google" id="ProtNLM"/>
    </source>
</evidence>
<keyword evidence="1" id="KW-0472">Membrane</keyword>
<dbReference type="EMBL" id="CANHGI010000005">
    <property type="protein sequence ID" value="CAI5452462.1"/>
    <property type="molecule type" value="Genomic_DNA"/>
</dbReference>
<protein>
    <recommendedName>
        <fullName evidence="4">Serpentine Receptor, class H</fullName>
    </recommendedName>
</protein>
<keyword evidence="3" id="KW-1185">Reference proteome</keyword>
<dbReference type="InterPro" id="IPR019422">
    <property type="entry name" value="7TM_GPCR_serpentine_rcpt_Srh"/>
</dbReference>
<evidence type="ECO:0000313" key="3">
    <source>
        <dbReference type="Proteomes" id="UP001152747"/>
    </source>
</evidence>
<dbReference type="PANTHER" id="PTHR22941:SF304">
    <property type="entry name" value="SERPENTINE RECEPTOR, CLASS H"/>
    <property type="match status" value="1"/>
</dbReference>
<dbReference type="Proteomes" id="UP001152747">
    <property type="component" value="Unassembled WGS sequence"/>
</dbReference>
<name>A0A9P1IWF6_9PELO</name>
<evidence type="ECO:0000256" key="1">
    <source>
        <dbReference type="SAM" id="Phobius"/>
    </source>
</evidence>
<organism evidence="2 3">
    <name type="scientific">Caenorhabditis angaria</name>
    <dbReference type="NCBI Taxonomy" id="860376"/>
    <lineage>
        <taxon>Eukaryota</taxon>
        <taxon>Metazoa</taxon>
        <taxon>Ecdysozoa</taxon>
        <taxon>Nematoda</taxon>
        <taxon>Chromadorea</taxon>
        <taxon>Rhabditida</taxon>
        <taxon>Rhabditina</taxon>
        <taxon>Rhabditomorpha</taxon>
        <taxon>Rhabditoidea</taxon>
        <taxon>Rhabditidae</taxon>
        <taxon>Peloderinae</taxon>
        <taxon>Caenorhabditis</taxon>
    </lineage>
</organism>
<evidence type="ECO:0000313" key="2">
    <source>
        <dbReference type="EMBL" id="CAI5452462.1"/>
    </source>
</evidence>
<dbReference type="AlphaFoldDB" id="A0A9P1IWF6"/>
<feature type="transmembrane region" description="Helical" evidence="1">
    <location>
        <begin position="147"/>
        <end position="172"/>
    </location>
</feature>
<gene>
    <name evidence="2" type="ORF">CAMP_LOCUS15099</name>
</gene>
<dbReference type="PANTHER" id="PTHR22941">
    <property type="entry name" value="SERPENTINE RECEPTOR"/>
    <property type="match status" value="1"/>
</dbReference>
<sequence>MLGLESIFGVLSILLLCIFENRHNAMTSISFRFQTKFQKCVFYLANFIFQITLFVLNLPTDIDTEKNKLDILKNIINCPDPLFFKSSTHLITLQPFQVAAAILICLMVIGIQGTFFVLHSVYHLIFFIDTRVSKQTRSLQKIFIRNLLIQVITPLTIVGIPLFITIACTFLGYQSQVLACHTFLALGTHGTIGSLALIFSHYDYRQYTLKLFRCSSKVHLKPTIETSFVI</sequence>
<keyword evidence="1" id="KW-1133">Transmembrane helix</keyword>
<dbReference type="InterPro" id="IPR053220">
    <property type="entry name" value="Nematode_rcpt-like_serp_H"/>
</dbReference>
<reference evidence="2" key="1">
    <citation type="submission" date="2022-11" db="EMBL/GenBank/DDBJ databases">
        <authorList>
            <person name="Kikuchi T."/>
        </authorList>
    </citation>
    <scope>NUCLEOTIDE SEQUENCE</scope>
    <source>
        <strain evidence="2">PS1010</strain>
    </source>
</reference>
<keyword evidence="1" id="KW-0812">Transmembrane</keyword>
<proteinExistence type="predicted"/>
<feature type="transmembrane region" description="Helical" evidence="1">
    <location>
        <begin position="6"/>
        <end position="21"/>
    </location>
</feature>
<feature type="transmembrane region" description="Helical" evidence="1">
    <location>
        <begin position="98"/>
        <end position="126"/>
    </location>
</feature>
<feature type="transmembrane region" description="Helical" evidence="1">
    <location>
        <begin position="178"/>
        <end position="200"/>
    </location>
</feature>